<accession>A0AAD9XIW5</accession>
<organism evidence="2 3">
    <name type="scientific">Dipteronia dyeriana</name>
    <dbReference type="NCBI Taxonomy" id="168575"/>
    <lineage>
        <taxon>Eukaryota</taxon>
        <taxon>Viridiplantae</taxon>
        <taxon>Streptophyta</taxon>
        <taxon>Embryophyta</taxon>
        <taxon>Tracheophyta</taxon>
        <taxon>Spermatophyta</taxon>
        <taxon>Magnoliopsida</taxon>
        <taxon>eudicotyledons</taxon>
        <taxon>Gunneridae</taxon>
        <taxon>Pentapetalae</taxon>
        <taxon>rosids</taxon>
        <taxon>malvids</taxon>
        <taxon>Sapindales</taxon>
        <taxon>Sapindaceae</taxon>
        <taxon>Hippocastanoideae</taxon>
        <taxon>Acereae</taxon>
        <taxon>Dipteronia</taxon>
    </lineage>
</organism>
<feature type="domain" description="Reverse transcriptase zinc-binding" evidence="1">
    <location>
        <begin position="313"/>
        <end position="396"/>
    </location>
</feature>
<gene>
    <name evidence="2" type="ORF">Ddye_006569</name>
</gene>
<dbReference type="EMBL" id="JANJYI010000002">
    <property type="protein sequence ID" value="KAK2660036.1"/>
    <property type="molecule type" value="Genomic_DNA"/>
</dbReference>
<name>A0AAD9XIW5_9ROSI</name>
<comment type="caution">
    <text evidence="2">The sequence shown here is derived from an EMBL/GenBank/DDBJ whole genome shotgun (WGS) entry which is preliminary data.</text>
</comment>
<evidence type="ECO:0000313" key="2">
    <source>
        <dbReference type="EMBL" id="KAK2660036.1"/>
    </source>
</evidence>
<evidence type="ECO:0000259" key="1">
    <source>
        <dbReference type="Pfam" id="PF13966"/>
    </source>
</evidence>
<evidence type="ECO:0000313" key="3">
    <source>
        <dbReference type="Proteomes" id="UP001280121"/>
    </source>
</evidence>
<dbReference type="InterPro" id="IPR026960">
    <property type="entry name" value="RVT-Znf"/>
</dbReference>
<reference evidence="2" key="1">
    <citation type="journal article" date="2023" name="Plant J.">
        <title>Genome sequences and population genomics provide insights into the demographic history, inbreeding, and mutation load of two 'living fossil' tree species of Dipteronia.</title>
        <authorList>
            <person name="Feng Y."/>
            <person name="Comes H.P."/>
            <person name="Chen J."/>
            <person name="Zhu S."/>
            <person name="Lu R."/>
            <person name="Zhang X."/>
            <person name="Li P."/>
            <person name="Qiu J."/>
            <person name="Olsen K.M."/>
            <person name="Qiu Y."/>
        </authorList>
    </citation>
    <scope>NUCLEOTIDE SEQUENCE</scope>
    <source>
        <strain evidence="2">KIB01</strain>
    </source>
</reference>
<sequence>MDIAGSDVLWLVPYETISNVSTIFCDDFRITLTGKIGSEGFLDDLFSLKTVALTDLDNVLKQQRIFLKEKSRVRWLAEGDQNSKSFHPLLKRKWASKTLSIIQIGENISNDPVDIGEHVSSCYQYLFSDLDSSSSNLSIIREHVSSLVTVDENTSILRVPSFDEVRNTVFTMDPLSAPGPDDFSSRFYSHCWEIVGHDVVLAVQYFFHFIRVFSGLNSNFLVLILKTPNTLLVVHFHLIALGYPLIDLVKDRFSLRPPLGSVVGDIYSDVAGWDIPASFKASYPDVAYEIEKVVVSTDPDSLVWTCSSDGVVSCKSDYDSLSEVRNSVFWIKQIWTSLIPYSRPVLVWSLFHGKIPTDIALHARGYVSPSHCRFCCVVEEDLRRQFLNCPFVHGLWDVVSSTFSHMLKLNGTCLDPWQEAIRIVFSTQLKAHW</sequence>
<dbReference type="AlphaFoldDB" id="A0AAD9XIW5"/>
<keyword evidence="3" id="KW-1185">Reference proteome</keyword>
<protein>
    <recommendedName>
        <fullName evidence="1">Reverse transcriptase zinc-binding domain-containing protein</fullName>
    </recommendedName>
</protein>
<proteinExistence type="predicted"/>
<dbReference type="Pfam" id="PF13966">
    <property type="entry name" value="zf-RVT"/>
    <property type="match status" value="1"/>
</dbReference>
<dbReference type="Proteomes" id="UP001280121">
    <property type="component" value="Unassembled WGS sequence"/>
</dbReference>